<comment type="caution">
    <text evidence="2">The sequence shown here is derived from an EMBL/GenBank/DDBJ whole genome shotgun (WGS) entry which is preliminary data.</text>
</comment>
<dbReference type="EMBL" id="FCON02000121">
    <property type="protein sequence ID" value="SAL82541.1"/>
    <property type="molecule type" value="Genomic_DNA"/>
</dbReference>
<gene>
    <name evidence="2" type="ORF">AWB68_06560</name>
</gene>
<dbReference type="InterPro" id="IPR007899">
    <property type="entry name" value="CHAD_dom"/>
</dbReference>
<evidence type="ECO:0000313" key="3">
    <source>
        <dbReference type="Proteomes" id="UP000054770"/>
    </source>
</evidence>
<sequence length="276" mass="31292">MKTDDTNEAVDREQRAETNFATFADPLVNEAIAEAAALKDTADAEKLHRLRVALRRLRTLLWAYRPILDEEFDSQQRALFKSLANAAGNTRDWDILIGLVEGNSDEGLLNALKKQRDETAEKSSNVLLHLKLGKTLRDAVHEANRELNTSPVRTPLTKFAQKRAGAAQKQLRKRMYHASKAGSSDYNSYHDVRKAGKKVRYLIEFFEPLLQKKQRKGLKDLKRLQKQFGALNDVVASRDLLTAHRASLPEGVNADAALRWLKKEQRQRIKSAAKLL</sequence>
<keyword evidence="3" id="KW-1185">Reference proteome</keyword>
<dbReference type="RefSeq" id="WP_087648499.1">
    <property type="nucleotide sequence ID" value="NZ_FCON02000121.1"/>
</dbReference>
<evidence type="ECO:0000313" key="2">
    <source>
        <dbReference type="EMBL" id="SAL82541.1"/>
    </source>
</evidence>
<proteinExistence type="predicted"/>
<evidence type="ECO:0000259" key="1">
    <source>
        <dbReference type="PROSITE" id="PS51708"/>
    </source>
</evidence>
<feature type="domain" description="CHAD" evidence="1">
    <location>
        <begin position="13"/>
        <end position="276"/>
    </location>
</feature>
<dbReference type="Proteomes" id="UP000054770">
    <property type="component" value="Unassembled WGS sequence"/>
</dbReference>
<dbReference type="PROSITE" id="PS51708">
    <property type="entry name" value="CHAD"/>
    <property type="match status" value="1"/>
</dbReference>
<dbReference type="SMART" id="SM00880">
    <property type="entry name" value="CHAD"/>
    <property type="match status" value="1"/>
</dbReference>
<dbReference type="OrthoDB" id="8925343at2"/>
<organism evidence="2 3">
    <name type="scientific">Caballeronia choica</name>
    <dbReference type="NCBI Taxonomy" id="326476"/>
    <lineage>
        <taxon>Bacteria</taxon>
        <taxon>Pseudomonadati</taxon>
        <taxon>Pseudomonadota</taxon>
        <taxon>Betaproteobacteria</taxon>
        <taxon>Burkholderiales</taxon>
        <taxon>Burkholderiaceae</taxon>
        <taxon>Caballeronia</taxon>
    </lineage>
</organism>
<name>A0A158KQ35_9BURK</name>
<dbReference type="AlphaFoldDB" id="A0A158KQ35"/>
<dbReference type="Gene3D" id="1.40.20.10">
    <property type="entry name" value="CHAD domain"/>
    <property type="match status" value="1"/>
</dbReference>
<accession>A0A158KQ35</accession>
<dbReference type="InterPro" id="IPR038186">
    <property type="entry name" value="CHAD_dom_sf"/>
</dbReference>
<dbReference type="PANTHER" id="PTHR39339">
    <property type="entry name" value="SLR1444 PROTEIN"/>
    <property type="match status" value="1"/>
</dbReference>
<dbReference type="PANTHER" id="PTHR39339:SF1">
    <property type="entry name" value="CHAD DOMAIN-CONTAINING PROTEIN"/>
    <property type="match status" value="1"/>
</dbReference>
<protein>
    <submittedName>
        <fullName evidence="2">CHAD domain-containing protein</fullName>
    </submittedName>
</protein>
<dbReference type="Pfam" id="PF05235">
    <property type="entry name" value="CHAD"/>
    <property type="match status" value="1"/>
</dbReference>
<reference evidence="2" key="1">
    <citation type="submission" date="2016-01" db="EMBL/GenBank/DDBJ databases">
        <authorList>
            <person name="Peeters C."/>
        </authorList>
    </citation>
    <scope>NUCLEOTIDE SEQUENCE [LARGE SCALE GENOMIC DNA]</scope>
    <source>
        <strain evidence="2">LMG 22940</strain>
    </source>
</reference>